<dbReference type="InterPro" id="IPR020846">
    <property type="entry name" value="MFS_dom"/>
</dbReference>
<dbReference type="PANTHER" id="PTHR43124">
    <property type="entry name" value="PURINE EFFLUX PUMP PBUE"/>
    <property type="match status" value="1"/>
</dbReference>
<feature type="transmembrane region" description="Helical" evidence="6">
    <location>
        <begin position="201"/>
        <end position="223"/>
    </location>
</feature>
<gene>
    <name evidence="8" type="ORF">SAMN04489747_2704</name>
</gene>
<protein>
    <submittedName>
        <fullName evidence="8">MFS transporter, DHA1 family, arabinose polymer transporter</fullName>
    </submittedName>
</protein>
<evidence type="ECO:0000256" key="1">
    <source>
        <dbReference type="ARBA" id="ARBA00004651"/>
    </source>
</evidence>
<comment type="subcellular location">
    <subcellularLocation>
        <location evidence="1">Cell membrane</location>
        <topology evidence="1">Multi-pass membrane protein</topology>
    </subcellularLocation>
</comment>
<dbReference type="EMBL" id="LT629688">
    <property type="protein sequence ID" value="SDE17305.1"/>
    <property type="molecule type" value="Genomic_DNA"/>
</dbReference>
<evidence type="ECO:0000256" key="3">
    <source>
        <dbReference type="ARBA" id="ARBA00022692"/>
    </source>
</evidence>
<reference evidence="8 9" key="1">
    <citation type="submission" date="2016-10" db="EMBL/GenBank/DDBJ databases">
        <authorList>
            <person name="de Groot N.N."/>
        </authorList>
    </citation>
    <scope>NUCLEOTIDE SEQUENCE [LARGE SCALE GENOMIC DNA]</scope>
    <source>
        <strain evidence="8 9">MON 2.2</strain>
    </source>
</reference>
<dbReference type="CDD" id="cd17324">
    <property type="entry name" value="MFS_NepI_like"/>
    <property type="match status" value="1"/>
</dbReference>
<dbReference type="SUPFAM" id="SSF103473">
    <property type="entry name" value="MFS general substrate transporter"/>
    <property type="match status" value="1"/>
</dbReference>
<dbReference type="InterPro" id="IPR050189">
    <property type="entry name" value="MFS_Efflux_Transporters"/>
</dbReference>
<feature type="transmembrane region" description="Helical" evidence="6">
    <location>
        <begin position="128"/>
        <end position="146"/>
    </location>
</feature>
<dbReference type="AlphaFoldDB" id="A0A1G7ATH6"/>
<dbReference type="PANTHER" id="PTHR43124:SF3">
    <property type="entry name" value="CHLORAMPHENICOL EFFLUX PUMP RV0191"/>
    <property type="match status" value="1"/>
</dbReference>
<dbReference type="Proteomes" id="UP000198546">
    <property type="component" value="Chromosome i"/>
</dbReference>
<evidence type="ECO:0000256" key="4">
    <source>
        <dbReference type="ARBA" id="ARBA00022989"/>
    </source>
</evidence>
<keyword evidence="9" id="KW-1185">Reference proteome</keyword>
<dbReference type="InterPro" id="IPR036259">
    <property type="entry name" value="MFS_trans_sf"/>
</dbReference>
<evidence type="ECO:0000256" key="2">
    <source>
        <dbReference type="ARBA" id="ARBA00022475"/>
    </source>
</evidence>
<keyword evidence="4 6" id="KW-1133">Transmembrane helix</keyword>
<keyword evidence="5 6" id="KW-0472">Membrane</keyword>
<dbReference type="PROSITE" id="PS50850">
    <property type="entry name" value="MFS"/>
    <property type="match status" value="1"/>
</dbReference>
<dbReference type="GO" id="GO:0005886">
    <property type="term" value="C:plasma membrane"/>
    <property type="evidence" value="ECO:0007669"/>
    <property type="project" value="UniProtKB-SubCell"/>
</dbReference>
<dbReference type="RefSeq" id="WP_090594272.1">
    <property type="nucleotide sequence ID" value="NZ_LT629688.1"/>
</dbReference>
<evidence type="ECO:0000256" key="5">
    <source>
        <dbReference type="ARBA" id="ARBA00023136"/>
    </source>
</evidence>
<feature type="transmembrane region" description="Helical" evidence="6">
    <location>
        <begin position="356"/>
        <end position="373"/>
    </location>
</feature>
<feature type="transmembrane region" description="Helical" evidence="6">
    <location>
        <begin position="97"/>
        <end position="116"/>
    </location>
</feature>
<keyword evidence="3 6" id="KW-0812">Transmembrane</keyword>
<feature type="domain" description="Major facilitator superfamily (MFS) profile" evidence="7">
    <location>
        <begin position="4"/>
        <end position="377"/>
    </location>
</feature>
<sequence length="399" mass="40010">MPLAVWVLAIGAFGFGTTEFVAMGLLPDMAATFGVSIPTAGWLITGYAVGVVVGAPTLIALTHRWPRKRVLLALLGLFTLAHLATVVAPTFEALVAARFGTGLAHGAFFGAAALVARSLAPAGRQGRAVALLFGGLTVANVVGVPLGTWVGQAVGWRATYGLVAVIGVLTIAAVAVAVPAVASADGPLSDQLAAFRRSQVWLTLLITVVGFGSTFTVLSYVSPLLTEVAGFAEGSVPWVLVLFGLGATAGNALGGRLADWSVQRTLVIGFSAQAVVYLLLFAFAASPVAAAVGVFLFAFSGFMMGAPIQTRVIVAAGGGASMASAAMQAAFNTGNALGAFLGGTAIGLGFGYASPALVAAVLAAAGLGVLAWATRLDVTGRAPVEPTATPRPVPVPVDA</sequence>
<dbReference type="OrthoDB" id="9814237at2"/>
<proteinExistence type="predicted"/>
<feature type="transmembrane region" description="Helical" evidence="6">
    <location>
        <begin position="158"/>
        <end position="181"/>
    </location>
</feature>
<dbReference type="STRING" id="675864.SAMN04489747_2704"/>
<evidence type="ECO:0000313" key="8">
    <source>
        <dbReference type="EMBL" id="SDE17305.1"/>
    </source>
</evidence>
<evidence type="ECO:0000259" key="7">
    <source>
        <dbReference type="PROSITE" id="PS50850"/>
    </source>
</evidence>
<accession>A0A1G7ATH6</accession>
<dbReference type="GO" id="GO:0022857">
    <property type="term" value="F:transmembrane transporter activity"/>
    <property type="evidence" value="ECO:0007669"/>
    <property type="project" value="InterPro"/>
</dbReference>
<dbReference type="Pfam" id="PF07690">
    <property type="entry name" value="MFS_1"/>
    <property type="match status" value="1"/>
</dbReference>
<name>A0A1G7ATH6_9ACTN</name>
<evidence type="ECO:0000256" key="6">
    <source>
        <dbReference type="SAM" id="Phobius"/>
    </source>
</evidence>
<organism evidence="8 9">
    <name type="scientific">Auraticoccus monumenti</name>
    <dbReference type="NCBI Taxonomy" id="675864"/>
    <lineage>
        <taxon>Bacteria</taxon>
        <taxon>Bacillati</taxon>
        <taxon>Actinomycetota</taxon>
        <taxon>Actinomycetes</taxon>
        <taxon>Propionibacteriales</taxon>
        <taxon>Propionibacteriaceae</taxon>
        <taxon>Auraticoccus</taxon>
    </lineage>
</organism>
<feature type="transmembrane region" description="Helical" evidence="6">
    <location>
        <begin position="235"/>
        <end position="254"/>
    </location>
</feature>
<dbReference type="InterPro" id="IPR011701">
    <property type="entry name" value="MFS"/>
</dbReference>
<feature type="transmembrane region" description="Helical" evidence="6">
    <location>
        <begin position="40"/>
        <end position="61"/>
    </location>
</feature>
<evidence type="ECO:0000313" key="9">
    <source>
        <dbReference type="Proteomes" id="UP000198546"/>
    </source>
</evidence>
<feature type="transmembrane region" description="Helical" evidence="6">
    <location>
        <begin position="70"/>
        <end position="91"/>
    </location>
</feature>
<dbReference type="Gene3D" id="1.20.1250.20">
    <property type="entry name" value="MFS general substrate transporter like domains"/>
    <property type="match status" value="2"/>
</dbReference>
<keyword evidence="2" id="KW-1003">Cell membrane</keyword>